<dbReference type="InterPro" id="IPR030391">
    <property type="entry name" value="MeTrfase_TrmA_CS"/>
</dbReference>
<dbReference type="OrthoDB" id="9804590at2"/>
<dbReference type="Gene3D" id="2.40.50.1070">
    <property type="match status" value="1"/>
</dbReference>
<feature type="binding site" evidence="9">
    <location>
        <position position="305"/>
    </location>
    <ligand>
        <name>S-adenosyl-L-methionine</name>
        <dbReference type="ChEBI" id="CHEBI:59789"/>
    </ligand>
</feature>
<evidence type="ECO:0000313" key="14">
    <source>
        <dbReference type="Proteomes" id="UP000067399"/>
    </source>
</evidence>
<reference evidence="13 14" key="2">
    <citation type="journal article" date="2016" name="ISME J.">
        <title>Heterogeneous composition of key metabolic gene clusters in a vent mussel symbiont population.</title>
        <authorList>
            <person name="Ikuta T."/>
            <person name="Takaki Y."/>
            <person name="Nagai Y."/>
            <person name="Shimamura S."/>
            <person name="Tsuda M."/>
            <person name="Kawagucci S."/>
            <person name="Aoki Y."/>
            <person name="Inoue K."/>
            <person name="Teruya M."/>
            <person name="Satou K."/>
            <person name="Teruya K."/>
            <person name="Shimoji M."/>
            <person name="Tamotsu H."/>
            <person name="Hirano T."/>
            <person name="Maruyama T."/>
            <person name="Yoshida T."/>
        </authorList>
    </citation>
    <scope>NUCLEOTIDE SEQUENCE [LARGE SCALE GENOMIC DNA]</scope>
    <source>
        <strain evidence="13 14">Myojin Knoll</strain>
    </source>
</reference>
<dbReference type="NCBIfam" id="TIGR00479">
    <property type="entry name" value="rumA"/>
    <property type="match status" value="1"/>
</dbReference>
<dbReference type="InterPro" id="IPR029063">
    <property type="entry name" value="SAM-dependent_MTases_sf"/>
</dbReference>
<evidence type="ECO:0000256" key="4">
    <source>
        <dbReference type="ARBA" id="ARBA00022679"/>
    </source>
</evidence>
<name>A0A0P0UR74_9GAMM</name>
<dbReference type="HAMAP" id="MF_01010">
    <property type="entry name" value="23SrRNA_methyltr_RlmD"/>
    <property type="match status" value="1"/>
</dbReference>
<proteinExistence type="inferred from homology"/>
<gene>
    <name evidence="13" type="primary">rumA</name>
    <name evidence="9" type="synonym">rlmD</name>
    <name evidence="13" type="ORF">BSEPE_0580</name>
</gene>
<evidence type="ECO:0000256" key="8">
    <source>
        <dbReference type="ARBA" id="ARBA00023014"/>
    </source>
</evidence>
<dbReference type="GO" id="GO:0051539">
    <property type="term" value="F:4 iron, 4 sulfur cluster binding"/>
    <property type="evidence" value="ECO:0007669"/>
    <property type="project" value="UniProtKB-KW"/>
</dbReference>
<evidence type="ECO:0000256" key="9">
    <source>
        <dbReference type="HAMAP-Rule" id="MF_01010"/>
    </source>
</evidence>
<dbReference type="GO" id="GO:0003723">
    <property type="term" value="F:RNA binding"/>
    <property type="evidence" value="ECO:0007669"/>
    <property type="project" value="InterPro"/>
</dbReference>
<dbReference type="InterPro" id="IPR001566">
    <property type="entry name" value="23S_rRNA_MeTrfase_RlmD"/>
</dbReference>
<dbReference type="CDD" id="cd02440">
    <property type="entry name" value="AdoMet_MTases"/>
    <property type="match status" value="1"/>
</dbReference>
<feature type="binding site" evidence="9 10">
    <location>
        <position position="321"/>
    </location>
    <ligand>
        <name>S-adenosyl-L-methionine</name>
        <dbReference type="ChEBI" id="CHEBI:59789"/>
    </ligand>
</feature>
<feature type="binding site" evidence="9">
    <location>
        <position position="85"/>
    </location>
    <ligand>
        <name>[4Fe-4S] cluster</name>
        <dbReference type="ChEBI" id="CHEBI:49883"/>
    </ligand>
</feature>
<feature type="binding site" evidence="9 10">
    <location>
        <position position="271"/>
    </location>
    <ligand>
        <name>S-adenosyl-L-methionine</name>
        <dbReference type="ChEBI" id="CHEBI:59789"/>
    </ligand>
</feature>
<feature type="binding site" evidence="9">
    <location>
        <position position="82"/>
    </location>
    <ligand>
        <name>[4Fe-4S] cluster</name>
        <dbReference type="ChEBI" id="CHEBI:49883"/>
    </ligand>
</feature>
<evidence type="ECO:0000313" key="13">
    <source>
        <dbReference type="EMBL" id="BAS67587.1"/>
    </source>
</evidence>
<dbReference type="PROSITE" id="PS50926">
    <property type="entry name" value="TRAM"/>
    <property type="match status" value="1"/>
</dbReference>
<feature type="binding site" evidence="9">
    <location>
        <position position="164"/>
    </location>
    <ligand>
        <name>[4Fe-4S] cluster</name>
        <dbReference type="ChEBI" id="CHEBI:49883"/>
    </ligand>
</feature>
<keyword evidence="5 9" id="KW-0949">S-adenosyl-L-methionine</keyword>
<comment type="function">
    <text evidence="9">Catalyzes the formation of 5-methyl-uridine at position 1939 (m5U1939) in 23S rRNA.</text>
</comment>
<evidence type="ECO:0000256" key="3">
    <source>
        <dbReference type="ARBA" id="ARBA00022603"/>
    </source>
</evidence>
<organism evidence="13 14">
    <name type="scientific">endosymbiont of Bathymodiolus septemdierum str. Myojin knoll</name>
    <dbReference type="NCBI Taxonomy" id="1303921"/>
    <lineage>
        <taxon>Bacteria</taxon>
        <taxon>Pseudomonadati</taxon>
        <taxon>Pseudomonadota</taxon>
        <taxon>Gammaproteobacteria</taxon>
        <taxon>sulfur-oxidizing symbionts</taxon>
    </lineage>
</organism>
<feature type="active site" description="Nucleophile" evidence="9 10">
    <location>
        <position position="396"/>
    </location>
</feature>
<sequence length="438" mass="49197">MGRSRKLKLKTYELEIESLSHEGRGIAHLEDKVIFVSGALPGERVIADRCFSRAKFEEADVTKVLVASEKRIDPKCAVFGICGGCSFQHLSSGDQIEAKWEWLKDAFSSQAKVKPKNWLEPLQVQDWGYRRKARMGVRFVVKKDKVLVGFREKKSGWIANMDRCEIMHPSIGEHLVALGECIKKLSIKSQIPQLEVAVSESDTVLILRHLAPLTAEDEQILSDCEKQLNIIFYTQSGGENTVKPLNKTAILTYSHPEYNIIMAFLPTDFTQVNFLLNQKMVSLAMDMLALNDNDEVIDLFCGLGNFTLPMARYAKHVVGVEGDAGLIERAKENAKKNNISNADFYKADLFKEVDGFEWFRGKTYNKALIDPARSGAIEIVELLPKLGVERLVYVSCNPATLARDTEKLIEIGYKLETAGVMDMFPQTAHVESIALFTK</sequence>
<dbReference type="PROSITE" id="PS01231">
    <property type="entry name" value="TRMA_2"/>
    <property type="match status" value="1"/>
</dbReference>
<dbReference type="InterPro" id="IPR002792">
    <property type="entry name" value="TRAM_dom"/>
</dbReference>
<evidence type="ECO:0000256" key="1">
    <source>
        <dbReference type="ARBA" id="ARBA00022485"/>
    </source>
</evidence>
<keyword evidence="4 9" id="KW-0808">Transferase</keyword>
<evidence type="ECO:0000256" key="11">
    <source>
        <dbReference type="PROSITE-ProRule" id="PRU10015"/>
    </source>
</evidence>
<feature type="binding site" evidence="9 10">
    <location>
        <position position="370"/>
    </location>
    <ligand>
        <name>S-adenosyl-L-methionine</name>
        <dbReference type="ChEBI" id="CHEBI:59789"/>
    </ligand>
</feature>
<accession>A0A0P0UR74</accession>
<dbReference type="EMBL" id="AP013042">
    <property type="protein sequence ID" value="BAS67587.1"/>
    <property type="molecule type" value="Genomic_DNA"/>
</dbReference>
<dbReference type="NCBIfam" id="NF009639">
    <property type="entry name" value="PRK13168.1"/>
    <property type="match status" value="1"/>
</dbReference>
<comment type="similarity">
    <text evidence="9">Belongs to the class I-like SAM-binding methyltransferase superfamily. RNA M5U methyltransferase family. RlmD subfamily.</text>
</comment>
<feature type="domain" description="TRAM" evidence="12">
    <location>
        <begin position="1"/>
        <end position="63"/>
    </location>
</feature>
<feature type="active site" evidence="11">
    <location>
        <position position="396"/>
    </location>
</feature>
<feature type="binding site" evidence="9 10">
    <location>
        <position position="300"/>
    </location>
    <ligand>
        <name>S-adenosyl-L-methionine</name>
        <dbReference type="ChEBI" id="CHEBI:59789"/>
    </ligand>
</feature>
<evidence type="ECO:0000259" key="12">
    <source>
        <dbReference type="PROSITE" id="PS50926"/>
    </source>
</evidence>
<keyword evidence="3 9" id="KW-0489">Methyltransferase</keyword>
<dbReference type="Proteomes" id="UP000067399">
    <property type="component" value="Chromosome"/>
</dbReference>
<keyword evidence="7 9" id="KW-0408">Iron</keyword>
<comment type="catalytic activity">
    <reaction evidence="9">
        <text>uridine(1939) in 23S rRNA + S-adenosyl-L-methionine = 5-methyluridine(1939) in 23S rRNA + S-adenosyl-L-homocysteine + H(+)</text>
        <dbReference type="Rhea" id="RHEA:42908"/>
        <dbReference type="Rhea" id="RHEA-COMP:10278"/>
        <dbReference type="Rhea" id="RHEA-COMP:10279"/>
        <dbReference type="ChEBI" id="CHEBI:15378"/>
        <dbReference type="ChEBI" id="CHEBI:57856"/>
        <dbReference type="ChEBI" id="CHEBI:59789"/>
        <dbReference type="ChEBI" id="CHEBI:65315"/>
        <dbReference type="ChEBI" id="CHEBI:74447"/>
        <dbReference type="EC" id="2.1.1.190"/>
    </reaction>
</comment>
<dbReference type="GO" id="GO:0005506">
    <property type="term" value="F:iron ion binding"/>
    <property type="evidence" value="ECO:0007669"/>
    <property type="project" value="UniProtKB-UniRule"/>
</dbReference>
<dbReference type="SUPFAM" id="SSF50249">
    <property type="entry name" value="Nucleic acid-binding proteins"/>
    <property type="match status" value="1"/>
</dbReference>
<dbReference type="GO" id="GO:0070041">
    <property type="term" value="F:rRNA (uridine-C5-)-methyltransferase activity"/>
    <property type="evidence" value="ECO:0007669"/>
    <property type="project" value="UniProtKB-UniRule"/>
</dbReference>
<keyword evidence="1 9" id="KW-0004">4Fe-4S</keyword>
<dbReference type="Gene3D" id="3.40.50.150">
    <property type="entry name" value="Vaccinia Virus protein VP39"/>
    <property type="match status" value="1"/>
</dbReference>
<dbReference type="InterPro" id="IPR012340">
    <property type="entry name" value="NA-bd_OB-fold"/>
</dbReference>
<evidence type="ECO:0000256" key="7">
    <source>
        <dbReference type="ARBA" id="ARBA00023004"/>
    </source>
</evidence>
<evidence type="ECO:0000256" key="6">
    <source>
        <dbReference type="ARBA" id="ARBA00022723"/>
    </source>
</evidence>
<dbReference type="EC" id="2.1.1.190" evidence="9"/>
<dbReference type="PANTHER" id="PTHR11061:SF49">
    <property type="entry name" value="23S RRNA (URACIL(1939)-C(5))-METHYLTRANSFERASE RLMD"/>
    <property type="match status" value="1"/>
</dbReference>
<dbReference type="PROSITE" id="PS01230">
    <property type="entry name" value="TRMA_1"/>
    <property type="match status" value="1"/>
</dbReference>
<dbReference type="InterPro" id="IPR010280">
    <property type="entry name" value="U5_MeTrfase_fam"/>
</dbReference>
<evidence type="ECO:0000256" key="10">
    <source>
        <dbReference type="PROSITE-ProRule" id="PRU01024"/>
    </source>
</evidence>
<dbReference type="STRING" id="1303921.BSEPE_0580"/>
<dbReference type="PANTHER" id="PTHR11061">
    <property type="entry name" value="RNA M5U METHYLTRANSFERASE"/>
    <property type="match status" value="1"/>
</dbReference>
<dbReference type="AlphaFoldDB" id="A0A0P0UR74"/>
<keyword evidence="6 9" id="KW-0479">Metal-binding</keyword>
<dbReference type="PROSITE" id="PS51687">
    <property type="entry name" value="SAM_MT_RNA_M5U"/>
    <property type="match status" value="1"/>
</dbReference>
<dbReference type="Pfam" id="PF01938">
    <property type="entry name" value="TRAM"/>
    <property type="match status" value="1"/>
</dbReference>
<dbReference type="InterPro" id="IPR030390">
    <property type="entry name" value="MeTrfase_TrmA_AS"/>
</dbReference>
<keyword evidence="14" id="KW-1185">Reference proteome</keyword>
<dbReference type="GO" id="GO:0070475">
    <property type="term" value="P:rRNA base methylation"/>
    <property type="evidence" value="ECO:0007669"/>
    <property type="project" value="TreeGrafter"/>
</dbReference>
<feature type="binding site" evidence="9">
    <location>
        <position position="348"/>
    </location>
    <ligand>
        <name>S-adenosyl-L-methionine</name>
        <dbReference type="ChEBI" id="CHEBI:59789"/>
    </ligand>
</feature>
<evidence type="ECO:0000256" key="5">
    <source>
        <dbReference type="ARBA" id="ARBA00022691"/>
    </source>
</evidence>
<protein>
    <recommendedName>
        <fullName evidence="9">23S rRNA (uracil(1939)-C(5))-methyltransferase RlmD</fullName>
        <ecNumber evidence="9">2.1.1.190</ecNumber>
    </recommendedName>
    <alternativeName>
        <fullName evidence="9">23S rRNA(m5U1939)-methyltransferase</fullName>
    </alternativeName>
</protein>
<dbReference type="SUPFAM" id="SSF53335">
    <property type="entry name" value="S-adenosyl-L-methionine-dependent methyltransferases"/>
    <property type="match status" value="1"/>
</dbReference>
<dbReference type="Pfam" id="PF05958">
    <property type="entry name" value="tRNA_U5-meth_tr"/>
    <property type="match status" value="1"/>
</dbReference>
<reference evidence="13 14" key="1">
    <citation type="journal article" date="2000" name="Mar. Ecol. Prog. Ser.">
        <title>Phylogenetic characterization of endosymbionts in three hydrothermal vent mussels: influence on host distributions.</title>
        <authorList>
            <person name="Fujiwara Y."/>
            <person name="Takai K."/>
            <person name="Uematsu K."/>
            <person name="Tsuchida S."/>
            <person name="Hunt J.C."/>
            <person name="Hashimoto J."/>
        </authorList>
    </citation>
    <scope>NUCLEOTIDE SEQUENCE [LARGE SCALE GENOMIC DNA]</scope>
    <source>
        <strain evidence="13 14">Myojin Knoll</strain>
    </source>
</reference>
<keyword evidence="2 9" id="KW-0698">rRNA processing</keyword>
<dbReference type="KEGG" id="ebh:BSEPE_0580"/>
<dbReference type="RefSeq" id="WP_066043892.1">
    <property type="nucleotide sequence ID" value="NZ_AP013042.1"/>
</dbReference>
<keyword evidence="8 9" id="KW-0411">Iron-sulfur</keyword>
<evidence type="ECO:0000256" key="2">
    <source>
        <dbReference type="ARBA" id="ARBA00022552"/>
    </source>
</evidence>
<dbReference type="Gene3D" id="2.40.50.140">
    <property type="entry name" value="Nucleic acid-binding proteins"/>
    <property type="match status" value="1"/>
</dbReference>
<feature type="binding site" evidence="9">
    <location>
        <position position="76"/>
    </location>
    <ligand>
        <name>[4Fe-4S] cluster</name>
        <dbReference type="ChEBI" id="CHEBI:49883"/>
    </ligand>
</feature>